<name>A0A0D2MNJ8_9CHLO</name>
<dbReference type="Proteomes" id="UP000054498">
    <property type="component" value="Unassembled WGS sequence"/>
</dbReference>
<keyword evidence="3" id="KW-0285">Flavoprotein</keyword>
<evidence type="ECO:0000256" key="3">
    <source>
        <dbReference type="ARBA" id="ARBA00022630"/>
    </source>
</evidence>
<dbReference type="GO" id="GO:0005737">
    <property type="term" value="C:cytoplasm"/>
    <property type="evidence" value="ECO:0007669"/>
    <property type="project" value="InterPro"/>
</dbReference>
<dbReference type="GO" id="GO:0006207">
    <property type="term" value="P:'de novo' pyrimidine nucleobase biosynthetic process"/>
    <property type="evidence" value="ECO:0007669"/>
    <property type="project" value="TreeGrafter"/>
</dbReference>
<dbReference type="EC" id="1.3.98.1" evidence="9"/>
<evidence type="ECO:0000256" key="4">
    <source>
        <dbReference type="ARBA" id="ARBA00022643"/>
    </source>
</evidence>
<gene>
    <name evidence="9" type="ORF">MNEG_5863</name>
</gene>
<dbReference type="RefSeq" id="XP_013901116.1">
    <property type="nucleotide sequence ID" value="XM_014045662.1"/>
</dbReference>
<dbReference type="GO" id="GO:1990663">
    <property type="term" value="F:dihydroorotate dehydrogenase (fumarate) activity"/>
    <property type="evidence" value="ECO:0007669"/>
    <property type="project" value="UniProtKB-EC"/>
</dbReference>
<organism evidence="9 10">
    <name type="scientific">Monoraphidium neglectum</name>
    <dbReference type="NCBI Taxonomy" id="145388"/>
    <lineage>
        <taxon>Eukaryota</taxon>
        <taxon>Viridiplantae</taxon>
        <taxon>Chlorophyta</taxon>
        <taxon>core chlorophytes</taxon>
        <taxon>Chlorophyceae</taxon>
        <taxon>CS clade</taxon>
        <taxon>Sphaeropleales</taxon>
        <taxon>Selenastraceae</taxon>
        <taxon>Monoraphidium</taxon>
    </lineage>
</organism>
<evidence type="ECO:0000313" key="10">
    <source>
        <dbReference type="Proteomes" id="UP000054498"/>
    </source>
</evidence>
<keyword evidence="6 9" id="KW-0560">Oxidoreductase</keyword>
<comment type="pathway">
    <text evidence="2">Pyrimidine metabolism; UMP biosynthesis via de novo pathway.</text>
</comment>
<dbReference type="PANTHER" id="PTHR48109">
    <property type="entry name" value="DIHYDROOROTATE DEHYDROGENASE (QUINONE), MITOCHONDRIAL-RELATED"/>
    <property type="match status" value="1"/>
</dbReference>
<dbReference type="OrthoDB" id="14784at2759"/>
<dbReference type="Gene3D" id="3.20.20.70">
    <property type="entry name" value="Aldolase class I"/>
    <property type="match status" value="1"/>
</dbReference>
<dbReference type="AlphaFoldDB" id="A0A0D2MNJ8"/>
<dbReference type="PANTHER" id="PTHR48109:SF1">
    <property type="entry name" value="DIHYDROOROTATE DEHYDROGENASE (FUMARATE)"/>
    <property type="match status" value="1"/>
</dbReference>
<feature type="region of interest" description="Disordered" evidence="7">
    <location>
        <begin position="139"/>
        <end position="166"/>
    </location>
</feature>
<dbReference type="Pfam" id="PF01180">
    <property type="entry name" value="DHO_dh"/>
    <property type="match status" value="1"/>
</dbReference>
<dbReference type="InterPro" id="IPR005720">
    <property type="entry name" value="Dihydroorotate_DH_cat"/>
</dbReference>
<evidence type="ECO:0000256" key="5">
    <source>
        <dbReference type="ARBA" id="ARBA00022975"/>
    </source>
</evidence>
<dbReference type="EMBL" id="KK101123">
    <property type="protein sequence ID" value="KIZ02097.1"/>
    <property type="molecule type" value="Genomic_DNA"/>
</dbReference>
<evidence type="ECO:0000256" key="2">
    <source>
        <dbReference type="ARBA" id="ARBA00004725"/>
    </source>
</evidence>
<reference evidence="9 10" key="1">
    <citation type="journal article" date="2013" name="BMC Genomics">
        <title>Reconstruction of the lipid metabolism for the microalga Monoraphidium neglectum from its genome sequence reveals characteristics suitable for biofuel production.</title>
        <authorList>
            <person name="Bogen C."/>
            <person name="Al-Dilaimi A."/>
            <person name="Albersmeier A."/>
            <person name="Wichmann J."/>
            <person name="Grundmann M."/>
            <person name="Rupp O."/>
            <person name="Lauersen K.J."/>
            <person name="Blifernez-Klassen O."/>
            <person name="Kalinowski J."/>
            <person name="Goesmann A."/>
            <person name="Mussgnug J.H."/>
            <person name="Kruse O."/>
        </authorList>
    </citation>
    <scope>NUCLEOTIDE SEQUENCE [LARGE SCALE GENOMIC DNA]</scope>
    <source>
        <strain evidence="9 10">SAG 48.87</strain>
    </source>
</reference>
<dbReference type="GeneID" id="25738740"/>
<feature type="compositionally biased region" description="Polar residues" evidence="7">
    <location>
        <begin position="142"/>
        <end position="154"/>
    </location>
</feature>
<dbReference type="InterPro" id="IPR050074">
    <property type="entry name" value="DHO_dehydrogenase"/>
</dbReference>
<feature type="domain" description="Dihydroorotate dehydrogenase catalytic" evidence="8">
    <location>
        <begin position="168"/>
        <end position="402"/>
    </location>
</feature>
<dbReference type="SUPFAM" id="SSF51395">
    <property type="entry name" value="FMN-linked oxidoreductases"/>
    <property type="match status" value="1"/>
</dbReference>
<dbReference type="InterPro" id="IPR013785">
    <property type="entry name" value="Aldolase_TIM"/>
</dbReference>
<sequence>MACIYDIHASWEDNLRRGPSYNGPLPLDRARPPPDQWFDFLGFKVASRLGVPAGPLLDSKWTTLAARLGYDIVTYKTVRSSYSPGHAPPNVLYLELPGQLPAAAAAGAPPLTVRALADAAASQEPSCCSAMPSTPGAFGHAATTNGRSDRSNGCTSGGAAAAPSAAAPPPSFASAADIAITNSFGMPSMGPEYLLSDIPKAQAALGPGQLLVISVTGSPDRADGVSFADDFVEAAQLAKAAGARVVEANYSCPNVGRGQGALYTDPAQVSAITRALVAALGPEVPLIIKVGAFESPELLAQVLEAAAGAGARGVAGINGLSRAIVTRDGAPALGLDRPTSGVCGAPIRAAALAFVAAARAAIDAGRLGLALVGVGGVAAPEHVDAMLAAGADVVQSATGIMWHPGLAAEYHEQQQRRAAARPGRPAGAA</sequence>
<proteinExistence type="predicted"/>
<keyword evidence="5" id="KW-0665">Pyrimidine biosynthesis</keyword>
<evidence type="ECO:0000256" key="7">
    <source>
        <dbReference type="SAM" id="MobiDB-lite"/>
    </source>
</evidence>
<keyword evidence="10" id="KW-1185">Reference proteome</keyword>
<evidence type="ECO:0000259" key="8">
    <source>
        <dbReference type="Pfam" id="PF01180"/>
    </source>
</evidence>
<dbReference type="GO" id="GO:0006221">
    <property type="term" value="P:pyrimidine nucleotide biosynthetic process"/>
    <property type="evidence" value="ECO:0007669"/>
    <property type="project" value="UniProtKB-KW"/>
</dbReference>
<keyword evidence="4" id="KW-0288">FMN</keyword>
<accession>A0A0D2MNJ8</accession>
<evidence type="ECO:0000313" key="9">
    <source>
        <dbReference type="EMBL" id="KIZ02097.1"/>
    </source>
</evidence>
<dbReference type="KEGG" id="mng:MNEG_5863"/>
<dbReference type="STRING" id="145388.A0A0D2MNJ8"/>
<evidence type="ECO:0000256" key="6">
    <source>
        <dbReference type="ARBA" id="ARBA00023002"/>
    </source>
</evidence>
<comment type="cofactor">
    <cofactor evidence="1">
        <name>FMN</name>
        <dbReference type="ChEBI" id="CHEBI:58210"/>
    </cofactor>
</comment>
<protein>
    <submittedName>
        <fullName evidence="9">Dihydroorotate dehydrogenase</fullName>
        <ecNumber evidence="9">1.3.98.1</ecNumber>
    </submittedName>
</protein>
<evidence type="ECO:0000256" key="1">
    <source>
        <dbReference type="ARBA" id="ARBA00001917"/>
    </source>
</evidence>